<dbReference type="Proteomes" id="UP000828390">
    <property type="component" value="Unassembled WGS sequence"/>
</dbReference>
<dbReference type="EMBL" id="JAIWYP010000015">
    <property type="protein sequence ID" value="KAH3699793.1"/>
    <property type="molecule type" value="Genomic_DNA"/>
</dbReference>
<reference evidence="1" key="2">
    <citation type="submission" date="2020-11" db="EMBL/GenBank/DDBJ databases">
        <authorList>
            <person name="McCartney M.A."/>
            <person name="Auch B."/>
            <person name="Kono T."/>
            <person name="Mallez S."/>
            <person name="Becker A."/>
            <person name="Gohl D.M."/>
            <person name="Silverstein K.A.T."/>
            <person name="Koren S."/>
            <person name="Bechman K.B."/>
            <person name="Herman A."/>
            <person name="Abrahante J.E."/>
            <person name="Garbe J."/>
        </authorList>
    </citation>
    <scope>NUCLEOTIDE SEQUENCE</scope>
    <source>
        <strain evidence="1">Duluth1</strain>
        <tissue evidence="1">Whole animal</tissue>
    </source>
</reference>
<name>A0A9D3YKF0_DREPO</name>
<sequence>MSLTSDTVQMSTPEISSQSLSDLLTEIPTSITSTTAQASSLSTVPASITSSEVYTVVSTESLTSFRVFKHNGEHNAIQYRVGLSADFNAFKCDSKPIFIVYHRNTFRCKLRSFNAAEFINVDCASINNATVFNNERHVICHNTD</sequence>
<evidence type="ECO:0000313" key="1">
    <source>
        <dbReference type="EMBL" id="KAH3699793.1"/>
    </source>
</evidence>
<proteinExistence type="predicted"/>
<accession>A0A9D3YKF0</accession>
<reference evidence="1" key="1">
    <citation type="journal article" date="2019" name="bioRxiv">
        <title>The Genome of the Zebra Mussel, Dreissena polymorpha: A Resource for Invasive Species Research.</title>
        <authorList>
            <person name="McCartney M.A."/>
            <person name="Auch B."/>
            <person name="Kono T."/>
            <person name="Mallez S."/>
            <person name="Zhang Y."/>
            <person name="Obille A."/>
            <person name="Becker A."/>
            <person name="Abrahante J.E."/>
            <person name="Garbe J."/>
            <person name="Badalamenti J.P."/>
            <person name="Herman A."/>
            <person name="Mangelson H."/>
            <person name="Liachko I."/>
            <person name="Sullivan S."/>
            <person name="Sone E.D."/>
            <person name="Koren S."/>
            <person name="Silverstein K.A.T."/>
            <person name="Beckman K.B."/>
            <person name="Gohl D.M."/>
        </authorList>
    </citation>
    <scope>NUCLEOTIDE SEQUENCE</scope>
    <source>
        <strain evidence="1">Duluth1</strain>
        <tissue evidence="1">Whole animal</tissue>
    </source>
</reference>
<dbReference type="AlphaFoldDB" id="A0A9D3YKF0"/>
<organism evidence="1 2">
    <name type="scientific">Dreissena polymorpha</name>
    <name type="common">Zebra mussel</name>
    <name type="synonym">Mytilus polymorpha</name>
    <dbReference type="NCBI Taxonomy" id="45954"/>
    <lineage>
        <taxon>Eukaryota</taxon>
        <taxon>Metazoa</taxon>
        <taxon>Spiralia</taxon>
        <taxon>Lophotrochozoa</taxon>
        <taxon>Mollusca</taxon>
        <taxon>Bivalvia</taxon>
        <taxon>Autobranchia</taxon>
        <taxon>Heteroconchia</taxon>
        <taxon>Euheterodonta</taxon>
        <taxon>Imparidentia</taxon>
        <taxon>Neoheterodontei</taxon>
        <taxon>Myida</taxon>
        <taxon>Dreissenoidea</taxon>
        <taxon>Dreissenidae</taxon>
        <taxon>Dreissena</taxon>
    </lineage>
</organism>
<comment type="caution">
    <text evidence="1">The sequence shown here is derived from an EMBL/GenBank/DDBJ whole genome shotgun (WGS) entry which is preliminary data.</text>
</comment>
<gene>
    <name evidence="1" type="ORF">DPMN_074756</name>
</gene>
<keyword evidence="2" id="KW-1185">Reference proteome</keyword>
<evidence type="ECO:0000313" key="2">
    <source>
        <dbReference type="Proteomes" id="UP000828390"/>
    </source>
</evidence>
<protein>
    <submittedName>
        <fullName evidence="1">Uncharacterized protein</fullName>
    </submittedName>
</protein>